<feature type="transmembrane region" description="Helical" evidence="5">
    <location>
        <begin position="216"/>
        <end position="236"/>
    </location>
</feature>
<feature type="transmembrane region" description="Helical" evidence="5">
    <location>
        <begin position="49"/>
        <end position="67"/>
    </location>
</feature>
<proteinExistence type="inferred from homology"/>
<evidence type="ECO:0000256" key="5">
    <source>
        <dbReference type="RuleBase" id="RU363041"/>
    </source>
</evidence>
<dbReference type="PANTHER" id="PTHR43483">
    <property type="entry name" value="MEMBRANE TRANSPORTER PROTEIN HI_0806-RELATED"/>
    <property type="match status" value="1"/>
</dbReference>
<dbReference type="Proteomes" id="UP001596001">
    <property type="component" value="Unassembled WGS sequence"/>
</dbReference>
<protein>
    <recommendedName>
        <fullName evidence="5">Probable membrane transporter protein</fullName>
    </recommendedName>
</protein>
<keyword evidence="2 5" id="KW-0812">Transmembrane</keyword>
<comment type="subcellular location">
    <subcellularLocation>
        <location evidence="5">Cell membrane</location>
        <topology evidence="5">Multi-pass membrane protein</topology>
    </subcellularLocation>
    <subcellularLocation>
        <location evidence="1">Membrane</location>
        <topology evidence="1">Multi-pass membrane protein</topology>
    </subcellularLocation>
</comment>
<feature type="transmembrane region" description="Helical" evidence="5">
    <location>
        <begin position="181"/>
        <end position="204"/>
    </location>
</feature>
<dbReference type="InterPro" id="IPR002781">
    <property type="entry name" value="TM_pro_TauE-like"/>
</dbReference>
<dbReference type="Pfam" id="PF01925">
    <property type="entry name" value="TauE"/>
    <property type="match status" value="1"/>
</dbReference>
<dbReference type="PANTHER" id="PTHR43483:SF3">
    <property type="entry name" value="MEMBRANE TRANSPORTER PROTEIN HI_0806-RELATED"/>
    <property type="match status" value="1"/>
</dbReference>
<comment type="similarity">
    <text evidence="5">Belongs to the 4-toluene sulfonate uptake permease (TSUP) (TC 2.A.102) family.</text>
</comment>
<feature type="transmembrane region" description="Helical" evidence="5">
    <location>
        <begin position="110"/>
        <end position="127"/>
    </location>
</feature>
<evidence type="ECO:0000256" key="3">
    <source>
        <dbReference type="ARBA" id="ARBA00022989"/>
    </source>
</evidence>
<feature type="transmembrane region" description="Helical" evidence="5">
    <location>
        <begin position="248"/>
        <end position="265"/>
    </location>
</feature>
<name>A0ABV9QA37_9BURK</name>
<evidence type="ECO:0000256" key="2">
    <source>
        <dbReference type="ARBA" id="ARBA00022692"/>
    </source>
</evidence>
<evidence type="ECO:0000256" key="1">
    <source>
        <dbReference type="ARBA" id="ARBA00004141"/>
    </source>
</evidence>
<dbReference type="RefSeq" id="WP_382430127.1">
    <property type="nucleotide sequence ID" value="NZ_JBHSHJ010000002.1"/>
</dbReference>
<keyword evidence="4 5" id="KW-0472">Membrane</keyword>
<organism evidence="6 7">
    <name type="scientific">Giesbergeria sinuosa</name>
    <dbReference type="NCBI Taxonomy" id="80883"/>
    <lineage>
        <taxon>Bacteria</taxon>
        <taxon>Pseudomonadati</taxon>
        <taxon>Pseudomonadota</taxon>
        <taxon>Betaproteobacteria</taxon>
        <taxon>Burkholderiales</taxon>
        <taxon>Comamonadaceae</taxon>
        <taxon>Giesbergeria</taxon>
    </lineage>
</organism>
<gene>
    <name evidence="6" type="ORF">ACFO6X_03570</name>
</gene>
<feature type="transmembrane region" description="Helical" evidence="5">
    <location>
        <begin position="12"/>
        <end position="37"/>
    </location>
</feature>
<reference evidence="7" key="1">
    <citation type="journal article" date="2019" name="Int. J. Syst. Evol. Microbiol.">
        <title>The Global Catalogue of Microorganisms (GCM) 10K type strain sequencing project: providing services to taxonomists for standard genome sequencing and annotation.</title>
        <authorList>
            <consortium name="The Broad Institute Genomics Platform"/>
            <consortium name="The Broad Institute Genome Sequencing Center for Infectious Disease"/>
            <person name="Wu L."/>
            <person name="Ma J."/>
        </authorList>
    </citation>
    <scope>NUCLEOTIDE SEQUENCE [LARGE SCALE GENOMIC DNA]</scope>
    <source>
        <strain evidence="7">CCUG 49452</strain>
    </source>
</reference>
<keyword evidence="5" id="KW-1003">Cell membrane</keyword>
<comment type="caution">
    <text evidence="6">The sequence shown here is derived from an EMBL/GenBank/DDBJ whole genome shotgun (WGS) entry which is preliminary data.</text>
</comment>
<feature type="transmembrane region" description="Helical" evidence="5">
    <location>
        <begin position="147"/>
        <end position="169"/>
    </location>
</feature>
<evidence type="ECO:0000313" key="7">
    <source>
        <dbReference type="Proteomes" id="UP001596001"/>
    </source>
</evidence>
<evidence type="ECO:0000256" key="4">
    <source>
        <dbReference type="ARBA" id="ARBA00023136"/>
    </source>
</evidence>
<dbReference type="EMBL" id="JBHSHJ010000002">
    <property type="protein sequence ID" value="MFC4788065.1"/>
    <property type="molecule type" value="Genomic_DNA"/>
</dbReference>
<evidence type="ECO:0000313" key="6">
    <source>
        <dbReference type="EMBL" id="MFC4788065.1"/>
    </source>
</evidence>
<sequence length="271" mass="28214">MFDTLLIVELALLGLCTGFFAGLLGIGGGMMLVPFLTYFLTERAVSPDLAVKMAIATAMATILFTSISSVRAHHRRGAVRWDLVQRLAPGIALGGMAASLGVFSLLKGSFLALFFGVFVGFSALQMFRDRKPAPSRQMPGVAGQVAAGSGIGFLAGLVGAGGGFISVPFMTWCNVPIHNAVATSAALGFPIAVFNVAGYVLGGFSVPGLPAHSMGYVWLPALGVIAACSVFTAPLGARAAHSLPVRQLKRVFASLLLVLAVYMFWKGYAAL</sequence>
<keyword evidence="7" id="KW-1185">Reference proteome</keyword>
<accession>A0ABV9QA37</accession>
<keyword evidence="3 5" id="KW-1133">Transmembrane helix</keyword>